<dbReference type="Proteomes" id="UP000275076">
    <property type="component" value="Unassembled WGS sequence"/>
</dbReference>
<dbReference type="PANTHER" id="PTHR21015">
    <property type="entry name" value="UDP-N-ACETYLGLUCOSAMINE--N-ACETYLMURAMYL-(PENTAPEPTIDE) PYROPHOSPHORYL-UNDECAPRENOL N-ACETYLGLUCOSAMINE TRANSFERASE 1"/>
    <property type="match status" value="1"/>
</dbReference>
<keyword evidence="5" id="KW-0378">Hydrolase</keyword>
<protein>
    <submittedName>
        <fullName evidence="5">UDP-2,4-diacetamido-2,4, 6-trideoxy-beta-L-altropyranose hydrolase</fullName>
        <ecNumber evidence="5">3.6.1.57</ecNumber>
    </submittedName>
</protein>
<feature type="binding site" evidence="3">
    <location>
        <position position="162"/>
    </location>
    <ligand>
        <name>substrate</name>
    </ligand>
</feature>
<dbReference type="InterPro" id="IPR020023">
    <property type="entry name" value="PseG"/>
</dbReference>
<gene>
    <name evidence="5" type="primary">pseG</name>
    <name evidence="5" type="ORF">D7Z54_00640</name>
</gene>
<accession>A0A3R9P8C5</accession>
<name>A0A3R9P8C5_9BACI</name>
<evidence type="ECO:0000313" key="5">
    <source>
        <dbReference type="EMBL" id="RSL35114.1"/>
    </source>
</evidence>
<dbReference type="Gene3D" id="3.40.50.2000">
    <property type="entry name" value="Glycogen Phosphorylase B"/>
    <property type="match status" value="1"/>
</dbReference>
<dbReference type="AlphaFoldDB" id="A0A3R9P8C5"/>
<dbReference type="GO" id="GO:0016787">
    <property type="term" value="F:hydrolase activity"/>
    <property type="evidence" value="ECO:0007669"/>
    <property type="project" value="UniProtKB-KW"/>
</dbReference>
<dbReference type="PANTHER" id="PTHR21015:SF22">
    <property type="entry name" value="GLYCOSYLTRANSFERASE"/>
    <property type="match status" value="1"/>
</dbReference>
<keyword evidence="1" id="KW-0472">Membrane</keyword>
<dbReference type="Pfam" id="PF04101">
    <property type="entry name" value="Glyco_tran_28_C"/>
    <property type="match status" value="1"/>
</dbReference>
<evidence type="ECO:0000256" key="3">
    <source>
        <dbReference type="PIRSR" id="PIRSR620023-2"/>
    </source>
</evidence>
<evidence type="ECO:0000256" key="2">
    <source>
        <dbReference type="PIRSR" id="PIRSR620023-1"/>
    </source>
</evidence>
<evidence type="ECO:0000313" key="6">
    <source>
        <dbReference type="Proteomes" id="UP000275076"/>
    </source>
</evidence>
<dbReference type="InterPro" id="IPR007235">
    <property type="entry name" value="Glyco_trans_28_C"/>
</dbReference>
<evidence type="ECO:0000256" key="1">
    <source>
        <dbReference type="ARBA" id="ARBA00023136"/>
    </source>
</evidence>
<reference evidence="5 6" key="1">
    <citation type="submission" date="2018-10" db="EMBL/GenBank/DDBJ databases">
        <title>Draft genome sequence of Bacillus salarius IM0101, isolated from a hypersaline soil in Inner Mongolia, China.</title>
        <authorList>
            <person name="Yamprayoonswat W."/>
            <person name="Boonvisut S."/>
            <person name="Jumpathong W."/>
            <person name="Sittihan S."/>
            <person name="Ruangsuj P."/>
            <person name="Wanthongcharoen S."/>
            <person name="Thongpramul N."/>
            <person name="Pimmason S."/>
            <person name="Yu B."/>
            <person name="Yasawong M."/>
        </authorList>
    </citation>
    <scope>NUCLEOTIDE SEQUENCE [LARGE SCALE GENOMIC DNA]</scope>
    <source>
        <strain evidence="5 6">IM0101</strain>
    </source>
</reference>
<feature type="active site" description="Proton acceptor" evidence="2">
    <location>
        <position position="21"/>
    </location>
</feature>
<feature type="domain" description="Glycosyl transferase family 28 C-terminal" evidence="4">
    <location>
        <begin position="186"/>
        <end position="280"/>
    </location>
</feature>
<feature type="binding site" evidence="3">
    <location>
        <position position="266"/>
    </location>
    <ligand>
        <name>substrate</name>
    </ligand>
</feature>
<comment type="caution">
    <text evidence="5">The sequence shown here is derived from an EMBL/GenBank/DDBJ whole genome shotgun (WGS) entry which is preliminary data.</text>
</comment>
<organism evidence="5 6">
    <name type="scientific">Salibacterium salarium</name>
    <dbReference type="NCBI Taxonomy" id="284579"/>
    <lineage>
        <taxon>Bacteria</taxon>
        <taxon>Bacillati</taxon>
        <taxon>Bacillota</taxon>
        <taxon>Bacilli</taxon>
        <taxon>Bacillales</taxon>
        <taxon>Bacillaceae</taxon>
    </lineage>
</organism>
<dbReference type="SUPFAM" id="SSF53756">
    <property type="entry name" value="UDP-Glycosyltransferase/glycogen phosphorylase"/>
    <property type="match status" value="1"/>
</dbReference>
<dbReference type="Gene3D" id="3.40.50.11190">
    <property type="match status" value="1"/>
</dbReference>
<proteinExistence type="predicted"/>
<keyword evidence="6" id="KW-1185">Reference proteome</keyword>
<dbReference type="GO" id="GO:0016758">
    <property type="term" value="F:hexosyltransferase activity"/>
    <property type="evidence" value="ECO:0007669"/>
    <property type="project" value="InterPro"/>
</dbReference>
<evidence type="ECO:0000259" key="4">
    <source>
        <dbReference type="Pfam" id="PF04101"/>
    </source>
</evidence>
<dbReference type="OrthoDB" id="9805604at2"/>
<dbReference type="NCBIfam" id="TIGR03590">
    <property type="entry name" value="PseG"/>
    <property type="match status" value="1"/>
</dbReference>
<dbReference type="EMBL" id="RBVX01000001">
    <property type="protein sequence ID" value="RSL35114.1"/>
    <property type="molecule type" value="Genomic_DNA"/>
</dbReference>
<dbReference type="EC" id="3.6.1.57" evidence="5"/>
<sequence>MLKKNRLLIRADSSEVIGSGHIMRCIAIAQSWIFTGGEVTFCCKVISQKLRKRLITEGFNVYMISESDIEIGSVQDGKCLRLLSEELNADTVIIDGYHFGEEFQKELSKRESTFIVLDDFVHSSFYYADIVINRSLKALDYDYSNKLPKTQLLLGPEYTFLRREFKKYSDLKKKISENPRNIMVTFGGADPQNATSLVVDALNVIKELRLNIKILIGSDNPHLNTIKQKSVCSHHEIEIIKDQKDVSVVMNWADMAITAGGTTMNELLFMGVPSISIKTAPNQRALPLYDEVYNATWYVGEISNMSNYILSNYTLKLLKNRKARRLMSDNGMKLIKYREFRDIVKI</sequence>